<dbReference type="InterPro" id="IPR032710">
    <property type="entry name" value="NTF2-like_dom_sf"/>
</dbReference>
<organism evidence="2 3">
    <name type="scientific">Haloquadratum walsbyi (strain DSM 16854 / JCM 12705 / C23)</name>
    <dbReference type="NCBI Taxonomy" id="768065"/>
    <lineage>
        <taxon>Archaea</taxon>
        <taxon>Methanobacteriati</taxon>
        <taxon>Methanobacteriota</taxon>
        <taxon>Stenosarchaea group</taxon>
        <taxon>Halobacteria</taxon>
        <taxon>Halobacteriales</taxon>
        <taxon>Haloferacaceae</taxon>
        <taxon>Haloquadratum</taxon>
    </lineage>
</organism>
<dbReference type="Pfam" id="PF12680">
    <property type="entry name" value="SnoaL_2"/>
    <property type="match status" value="1"/>
</dbReference>
<proteinExistence type="predicted"/>
<dbReference type="SUPFAM" id="SSF54427">
    <property type="entry name" value="NTF2-like"/>
    <property type="match status" value="1"/>
</dbReference>
<dbReference type="AlphaFoldDB" id="G0LHQ8"/>
<evidence type="ECO:0000313" key="3">
    <source>
        <dbReference type="Proteomes" id="UP000007954"/>
    </source>
</evidence>
<protein>
    <recommendedName>
        <fullName evidence="1">SnoaL-like domain-containing protein</fullName>
    </recommendedName>
</protein>
<evidence type="ECO:0000259" key="1">
    <source>
        <dbReference type="Pfam" id="PF12680"/>
    </source>
</evidence>
<evidence type="ECO:0000313" key="2">
    <source>
        <dbReference type="EMBL" id="CCC39296.1"/>
    </source>
</evidence>
<dbReference type="OrthoDB" id="295770at2157"/>
<sequence length="114" mass="12992">MSTTEDVLEHHLEVFAARDVEATMSDYADDATVITHDGMYHGTAEIRELFETLYDEFETAVEFNLQRQVVDDDCAYIVWNAETDENVYEYATDTFVINDGNIVTQTLAAKIDPK</sequence>
<dbReference type="HOGENOM" id="CLU_142681_1_0_2"/>
<dbReference type="EMBL" id="FR746099">
    <property type="protein sequence ID" value="CCC39296.1"/>
    <property type="molecule type" value="Genomic_DNA"/>
</dbReference>
<name>G0LHQ8_HALWC</name>
<dbReference type="Gene3D" id="3.10.450.50">
    <property type="match status" value="1"/>
</dbReference>
<dbReference type="GeneID" id="12445981"/>
<dbReference type="Proteomes" id="UP000007954">
    <property type="component" value="Chromosome"/>
</dbReference>
<dbReference type="RefSeq" id="WP_014555191.1">
    <property type="nucleotide sequence ID" value="NC_017459.1"/>
</dbReference>
<reference evidence="2 3" key="1">
    <citation type="journal article" date="2011" name="PLoS ONE">
        <title>Haloquadratum walsbyi: limited diversity in a global pond.</title>
        <authorList>
            <person name="Dyall-Smith M."/>
            <person name="Pfeiffer F."/>
            <person name="Klee K."/>
            <person name="Palm P."/>
            <person name="Gross K."/>
            <person name="Schuster S.C."/>
            <person name="Rampp M."/>
            <person name="Oesterhelt D."/>
        </authorList>
    </citation>
    <scope>NUCLEOTIDE SEQUENCE [LARGE SCALE GENOMIC DNA]</scope>
    <source>
        <strain evidence="3">DSM 16854 / JCM 12705 / C23</strain>
    </source>
</reference>
<gene>
    <name evidence="2" type="ordered locus">Hqrw_1338</name>
</gene>
<feature type="domain" description="SnoaL-like" evidence="1">
    <location>
        <begin position="9"/>
        <end position="103"/>
    </location>
</feature>
<dbReference type="InterPro" id="IPR037401">
    <property type="entry name" value="SnoaL-like"/>
</dbReference>
<dbReference type="KEGG" id="hwc:Hqrw_1338"/>
<accession>G0LHQ8</accession>